<dbReference type="SUPFAM" id="SSF51120">
    <property type="entry name" value="beta-Roll"/>
    <property type="match status" value="2"/>
</dbReference>
<dbReference type="InterPro" id="IPR013783">
    <property type="entry name" value="Ig-like_fold"/>
</dbReference>
<dbReference type="InterPro" id="IPR011049">
    <property type="entry name" value="Serralysin-like_metalloprot_C"/>
</dbReference>
<evidence type="ECO:0000313" key="1">
    <source>
        <dbReference type="EMBL" id="CAA9288026.1"/>
    </source>
</evidence>
<dbReference type="GO" id="GO:0005509">
    <property type="term" value="F:calcium ion binding"/>
    <property type="evidence" value="ECO:0007669"/>
    <property type="project" value="InterPro"/>
</dbReference>
<dbReference type="AlphaFoldDB" id="A0A6J4JV06"/>
<name>A0A6J4JV06_9PROT</name>
<sequence>MPPVIIGLRNDTGTPGDGITADPNPILHGTATPGTLVRLMLGNTQIRTAIADAEGRWEALAIVDGEARVDLVARGPDSDSAPFRLAVDQTAPAAPVLTGFAGDTTGDRSQPIWQTVDTTPAVSGTAEAGAIIRAHDGTRLIGTTVADGSGAWQLALGTLTLGQYHAIGIDAEDGAGNVSARAMLNLRVGETTVPIVTGVTGPAAGNYMPGQALEFTVQFNKPVAVATPPGGTGPLLEVQVGDQVLTASYASSPAPHRLVFRLDLPDGASDQDGIALGGLLQAGGVIRDSSNNLLSGGLAGLPDLSGVLVRADLAGPVLTGITGPAAGNHRAGDTLVFTLAFDEAVVLPPGAPGPALEVMIGGTTWQATLLRQPAANKLSFGLVVEAEAASQTGIALGRLIGGGVVTDRIGNAWSGALGTLPDFSDVLVQADVTPPGIRSVVREGTGPAGLGDSLVIGLQMSEAVAIAAGKAAPVLDLSIGSQAVQATLLASADPAVLRFGFTVPAGLQGQGITLTGLGNPGAITDLAGNALVPDLPASPGLAGLLVDGVAPTASLIVPADGRYIPGQVLRFTLSASEALHLADGQALPSLMVDAGGTIRQALLDLARSSPTALVFTLRVQEGDLARGGIRVTALEDPDSRLQDAAGNPLRITLPGTVLGASIWPADQLAPAFRHMDGAARGGSVDLALVFTEALALAGGAPVLKLLVNGAPMQAALGAGVDGTRLLFHLDLPDGLAPQSIQLTGLDLGGGQLIDRAGNAWDGTGIPAGTALHLGGGAGGAGDDLYLIGSRGELPVEAAGGGRDTVASTVSLTLPAHVEGLVLAAGAGPIGGTGNAGANGITGNESANILSGGAGDDALAGGAGPDRLIGGEGDDLLDGASGLGEADWLSGGPGDDRYTIDGPGDIVVEAPGGGRDTVFVAIPGGGYALPAQVENLVLLGTARTGQGNALDNLLTGNAVANWLSGGPGHDTLDGGAGNDVLFGGAGADRFLLVRGGGADRIGDFTPGTDQIRLEGFGIGSLAGLLAATADQPGGAVIDLGDGDGITLAGIGRSALSAGDFLFA</sequence>
<dbReference type="Gene3D" id="2.60.40.10">
    <property type="entry name" value="Immunoglobulins"/>
    <property type="match status" value="1"/>
</dbReference>
<dbReference type="InterPro" id="IPR018511">
    <property type="entry name" value="Hemolysin-typ_Ca-bd_CS"/>
</dbReference>
<accession>A0A6J4JV06</accession>
<dbReference type="EMBL" id="CADCTD010000185">
    <property type="protein sequence ID" value="CAA9288026.1"/>
    <property type="molecule type" value="Genomic_DNA"/>
</dbReference>
<gene>
    <name evidence="1" type="ORF">AVDCRST_MAG27-4682</name>
</gene>
<protein>
    <submittedName>
        <fullName evidence="1">Alkaline phosphatase</fullName>
        <ecNumber evidence="1">3.1.3.1</ecNumber>
    </submittedName>
</protein>
<dbReference type="EC" id="3.1.3.1" evidence="1"/>
<dbReference type="Gene3D" id="2.150.10.10">
    <property type="entry name" value="Serralysin-like metalloprotease, C-terminal"/>
    <property type="match status" value="2"/>
</dbReference>
<keyword evidence="1" id="KW-0378">Hydrolase</keyword>
<dbReference type="GO" id="GO:0004035">
    <property type="term" value="F:alkaline phosphatase activity"/>
    <property type="evidence" value="ECO:0007669"/>
    <property type="project" value="UniProtKB-EC"/>
</dbReference>
<reference evidence="1" key="1">
    <citation type="submission" date="2020-02" db="EMBL/GenBank/DDBJ databases">
        <authorList>
            <person name="Meier V. D."/>
        </authorList>
    </citation>
    <scope>NUCLEOTIDE SEQUENCE</scope>
    <source>
        <strain evidence="1">AVDCRST_MAG27</strain>
    </source>
</reference>
<dbReference type="PRINTS" id="PR00313">
    <property type="entry name" value="CABNDNGRPT"/>
</dbReference>
<dbReference type="Pfam" id="PF00353">
    <property type="entry name" value="HemolysinCabind"/>
    <property type="match status" value="2"/>
</dbReference>
<organism evidence="1">
    <name type="scientific">uncultured Craurococcus sp</name>
    <dbReference type="NCBI Taxonomy" id="1135998"/>
    <lineage>
        <taxon>Bacteria</taxon>
        <taxon>Pseudomonadati</taxon>
        <taxon>Pseudomonadota</taxon>
        <taxon>Alphaproteobacteria</taxon>
        <taxon>Acetobacterales</taxon>
        <taxon>Acetobacteraceae</taxon>
        <taxon>Craurococcus</taxon>
        <taxon>environmental samples</taxon>
    </lineage>
</organism>
<dbReference type="InterPro" id="IPR001343">
    <property type="entry name" value="Hemolysn_Ca-bd"/>
</dbReference>
<proteinExistence type="predicted"/>
<dbReference type="PROSITE" id="PS00330">
    <property type="entry name" value="HEMOLYSIN_CALCIUM"/>
    <property type="match status" value="2"/>
</dbReference>